<evidence type="ECO:0000313" key="2">
    <source>
        <dbReference type="EMBL" id="CCC49247.1"/>
    </source>
</evidence>
<organism evidence="2">
    <name type="scientific">Trypanosoma vivax (strain Y486)</name>
    <dbReference type="NCBI Taxonomy" id="1055687"/>
    <lineage>
        <taxon>Eukaryota</taxon>
        <taxon>Discoba</taxon>
        <taxon>Euglenozoa</taxon>
        <taxon>Kinetoplastea</taxon>
        <taxon>Metakinetoplastina</taxon>
        <taxon>Trypanosomatida</taxon>
        <taxon>Trypanosomatidae</taxon>
        <taxon>Trypanosoma</taxon>
        <taxon>Duttonella</taxon>
    </lineage>
</organism>
<gene>
    <name evidence="2" type="ORF">TVY486_0705710</name>
</gene>
<protein>
    <submittedName>
        <fullName evidence="2">Uncharacterized protein</fullName>
    </submittedName>
</protein>
<feature type="region of interest" description="Disordered" evidence="1">
    <location>
        <begin position="96"/>
        <end position="121"/>
    </location>
</feature>
<sequence length="201" mass="22150">MEKNINRDANNARCDGIAMKCLFQLPFALQSTCKNRAGAKATVAATKEVCVRVRDEGVWKESKKGSSMGDKSLKKDQSHGIPVGFPISVVTVQVKGGTFGDGEGTGRRKSRQKERERKGGDSILKVRATHKYARSNQWKLDAGTKQVNRYKQVQGTSNTPLRTYARLCVCVCVCAHQLPSNSTLPPLPNQTVSLFPSFFIF</sequence>
<name>G0TZ44_TRYVY</name>
<accession>G0TZ44</accession>
<evidence type="ECO:0000256" key="1">
    <source>
        <dbReference type="SAM" id="MobiDB-lite"/>
    </source>
</evidence>
<dbReference type="AlphaFoldDB" id="G0TZ44"/>
<proteinExistence type="predicted"/>
<reference evidence="2" key="1">
    <citation type="journal article" date="2012" name="Proc. Natl. Acad. Sci. U.S.A.">
        <title>Antigenic diversity is generated by distinct evolutionary mechanisms in African trypanosome species.</title>
        <authorList>
            <person name="Jackson A.P."/>
            <person name="Berry A."/>
            <person name="Aslett M."/>
            <person name="Allison H.C."/>
            <person name="Burton P."/>
            <person name="Vavrova-Anderson J."/>
            <person name="Brown R."/>
            <person name="Browne H."/>
            <person name="Corton N."/>
            <person name="Hauser H."/>
            <person name="Gamble J."/>
            <person name="Gilderthorp R."/>
            <person name="Marcello L."/>
            <person name="McQuillan J."/>
            <person name="Otto T.D."/>
            <person name="Quail M.A."/>
            <person name="Sanders M.J."/>
            <person name="van Tonder A."/>
            <person name="Ginger M.L."/>
            <person name="Field M.C."/>
            <person name="Barry J.D."/>
            <person name="Hertz-Fowler C."/>
            <person name="Berriman M."/>
        </authorList>
    </citation>
    <scope>NUCLEOTIDE SEQUENCE</scope>
    <source>
        <strain evidence="2">Y486</strain>
    </source>
</reference>
<dbReference type="EMBL" id="HE573023">
    <property type="protein sequence ID" value="CCC49247.1"/>
    <property type="molecule type" value="Genomic_DNA"/>
</dbReference>